<proteinExistence type="predicted"/>
<dbReference type="InterPro" id="IPR056125">
    <property type="entry name" value="DUF7708"/>
</dbReference>
<feature type="domain" description="DUF7708" evidence="2">
    <location>
        <begin position="3"/>
        <end position="125"/>
    </location>
</feature>
<protein>
    <recommendedName>
        <fullName evidence="2">DUF7708 domain-containing protein</fullName>
    </recommendedName>
</protein>
<dbReference type="GeneID" id="92008738"/>
<sequence length="506" mass="56679">MIPSTNEYVSVLYGALATVIQASESYSKVMDVLPKAMIDINDAVSAIEKRLWLFDNDNMKSYAWRMYSQIFSFLGDIIRWYTKRSYQRLMSSFNEHLPEFFEDQVEEIKKSAELIHQDAHLRSQADAQMSRLYLEGLDNKIDKLMLQLQERDRKSRDATDHRYEHFCAMFDGLHREELQSQPALEKALQGVWMRLERAMTGFAMAEILESQAEPRLHLVPGGEDALTPQRQVEQNPGREHIDPATLEQSSGSTRDTLLLHSAKMEDFHDRDKVQLTPDHAASFFIESELASSIQSWATVAESRALCVAGLDPLWSNNPASSAASQYVAFAREAGLPLCSYFCRLQNDEPPTGRTRETIELTALVYSLIRQLIELLPPDDVVPGTVRLDESRFDGLDGTLDSFPDALRLLDDLMSATGHAILILVIDGLDLLDDPSHRSTEAPLRKLVNVLLRHVYGDHGGVVKVLFSCGGISAPLFEALAPGQILLSSAPQLKGGRPSAGTEPMMF</sequence>
<gene>
    <name evidence="3" type="ORF">SLS55_004653</name>
</gene>
<comment type="caution">
    <text evidence="3">The sequence shown here is derived from an EMBL/GenBank/DDBJ whole genome shotgun (WGS) entry which is preliminary data.</text>
</comment>
<evidence type="ECO:0000313" key="4">
    <source>
        <dbReference type="Proteomes" id="UP001430584"/>
    </source>
</evidence>
<evidence type="ECO:0000313" key="3">
    <source>
        <dbReference type="EMBL" id="KAL0260961.1"/>
    </source>
</evidence>
<evidence type="ECO:0000259" key="2">
    <source>
        <dbReference type="Pfam" id="PF24809"/>
    </source>
</evidence>
<accession>A0ABR3CMP8</accession>
<organism evidence="3 4">
    <name type="scientific">Diplodia seriata</name>
    <dbReference type="NCBI Taxonomy" id="420778"/>
    <lineage>
        <taxon>Eukaryota</taxon>
        <taxon>Fungi</taxon>
        <taxon>Dikarya</taxon>
        <taxon>Ascomycota</taxon>
        <taxon>Pezizomycotina</taxon>
        <taxon>Dothideomycetes</taxon>
        <taxon>Dothideomycetes incertae sedis</taxon>
        <taxon>Botryosphaeriales</taxon>
        <taxon>Botryosphaeriaceae</taxon>
        <taxon>Diplodia</taxon>
    </lineage>
</organism>
<dbReference type="Pfam" id="PF24809">
    <property type="entry name" value="DUF7708"/>
    <property type="match status" value="1"/>
</dbReference>
<dbReference type="Proteomes" id="UP001430584">
    <property type="component" value="Unassembled WGS sequence"/>
</dbReference>
<reference evidence="3 4" key="1">
    <citation type="submission" date="2024-02" db="EMBL/GenBank/DDBJ databases">
        <title>De novo assembly and annotation of 12 fungi associated with fruit tree decline syndrome in Ontario, Canada.</title>
        <authorList>
            <person name="Sulman M."/>
            <person name="Ellouze W."/>
            <person name="Ilyukhin E."/>
        </authorList>
    </citation>
    <scope>NUCLEOTIDE SEQUENCE [LARGE SCALE GENOMIC DNA]</scope>
    <source>
        <strain evidence="3 4">FDS-637</strain>
    </source>
</reference>
<feature type="region of interest" description="Disordered" evidence="1">
    <location>
        <begin position="222"/>
        <end position="253"/>
    </location>
</feature>
<dbReference type="EMBL" id="JAJVCZ030000004">
    <property type="protein sequence ID" value="KAL0260961.1"/>
    <property type="molecule type" value="Genomic_DNA"/>
</dbReference>
<name>A0ABR3CMP8_9PEZI</name>
<dbReference type="RefSeq" id="XP_066633990.1">
    <property type="nucleotide sequence ID" value="XM_066776109.1"/>
</dbReference>
<evidence type="ECO:0000256" key="1">
    <source>
        <dbReference type="SAM" id="MobiDB-lite"/>
    </source>
</evidence>
<keyword evidence="4" id="KW-1185">Reference proteome</keyword>